<dbReference type="SUPFAM" id="SSF56747">
    <property type="entry name" value="Prim-pol domain"/>
    <property type="match status" value="1"/>
</dbReference>
<dbReference type="InterPro" id="IPR014820">
    <property type="entry name" value="PriCT_1"/>
</dbReference>
<dbReference type="CDD" id="cd04859">
    <property type="entry name" value="Prim_Pol"/>
    <property type="match status" value="1"/>
</dbReference>
<comment type="caution">
    <text evidence="3">The sequence shown here is derived from an EMBL/GenBank/DDBJ whole genome shotgun (WGS) entry which is preliminary data.</text>
</comment>
<evidence type="ECO:0000259" key="2">
    <source>
        <dbReference type="SMART" id="SM00943"/>
    </source>
</evidence>
<sequence length="263" mass="29775">MTNLVNYALAYAKKGMSVLPMHNKQPLIKFADKPPLTQEEIKRIWSRYPDAQLALRTINFFVIDIDEHEGGADGFKSINEFSHKNLLILTLSQKTAGGGRQLFYLKRDDIGVRQNIGWLPGVDVKAHPNNYVVVAPSERNSKFYEWENHNPIVTASRELIQLINQRDGSSEYDPSKINLNGKKTLTTDLFETIVNGFGSKGSRNNDLTSFVGGLLFRNVDASVTYQLAMQANENTDEPLPDKEFNRTFESILNKELRRRGANV</sequence>
<dbReference type="Proteomes" id="UP000295257">
    <property type="component" value="Unassembled WGS sequence"/>
</dbReference>
<dbReference type="SMART" id="SM00942">
    <property type="entry name" value="PriCT_1"/>
    <property type="match status" value="1"/>
</dbReference>
<reference evidence="3 4" key="1">
    <citation type="journal article" date="2019" name="Appl. Microbiol. Biotechnol.">
        <title>Uncovering carbohydrate metabolism through a genotype-phenotype association study of 56 lactic acid bacteria genomes.</title>
        <authorList>
            <person name="Buron-Moles G."/>
            <person name="Chailyan A."/>
            <person name="Dolejs I."/>
            <person name="Forster J."/>
            <person name="Miks M.H."/>
        </authorList>
    </citation>
    <scope>NUCLEOTIDE SEQUENCE [LARGE SCALE GENOMIC DNA]</scope>
    <source>
        <strain evidence="3 4">ATCC 29644</strain>
    </source>
</reference>
<dbReference type="RefSeq" id="WP_056945174.1">
    <property type="nucleotide sequence ID" value="NZ_PUFN01000004.1"/>
</dbReference>
<dbReference type="SMART" id="SM00943">
    <property type="entry name" value="Prim-Pol"/>
    <property type="match status" value="1"/>
</dbReference>
<evidence type="ECO:0000313" key="4">
    <source>
        <dbReference type="Proteomes" id="UP000295257"/>
    </source>
</evidence>
<evidence type="ECO:0000259" key="1">
    <source>
        <dbReference type="SMART" id="SM00942"/>
    </source>
</evidence>
<dbReference type="AlphaFoldDB" id="A0A4R5NIW2"/>
<dbReference type="Pfam" id="PF08708">
    <property type="entry name" value="PriCT_1"/>
    <property type="match status" value="1"/>
</dbReference>
<keyword evidence="4" id="KW-1185">Reference proteome</keyword>
<evidence type="ECO:0000313" key="3">
    <source>
        <dbReference type="EMBL" id="TDG74546.1"/>
    </source>
</evidence>
<accession>A0A4R5NIW2</accession>
<feature type="domain" description="Primase C-terminal 1" evidence="1">
    <location>
        <begin position="192"/>
        <end position="257"/>
    </location>
</feature>
<organism evidence="3 4">
    <name type="scientific">Companilactobacillus farciminis</name>
    <dbReference type="NCBI Taxonomy" id="1612"/>
    <lineage>
        <taxon>Bacteria</taxon>
        <taxon>Bacillati</taxon>
        <taxon>Bacillota</taxon>
        <taxon>Bacilli</taxon>
        <taxon>Lactobacillales</taxon>
        <taxon>Lactobacillaceae</taxon>
        <taxon>Companilactobacillus</taxon>
    </lineage>
</organism>
<feature type="domain" description="DNA primase/polymerase bifunctional N-terminal" evidence="2">
    <location>
        <begin position="8"/>
        <end position="163"/>
    </location>
</feature>
<dbReference type="Pfam" id="PF09250">
    <property type="entry name" value="Prim-Pol"/>
    <property type="match status" value="1"/>
</dbReference>
<name>A0A4R5NIW2_9LACO</name>
<dbReference type="EMBL" id="PUFN01000004">
    <property type="protein sequence ID" value="TDG74546.1"/>
    <property type="molecule type" value="Genomic_DNA"/>
</dbReference>
<dbReference type="OrthoDB" id="2303110at2"/>
<proteinExistence type="predicted"/>
<dbReference type="InterPro" id="IPR015330">
    <property type="entry name" value="DNA_primase/pol_bifunc_N"/>
</dbReference>
<protein>
    <recommendedName>
        <fullName evidence="5">DNA primase</fullName>
    </recommendedName>
</protein>
<evidence type="ECO:0008006" key="5">
    <source>
        <dbReference type="Google" id="ProtNLM"/>
    </source>
</evidence>
<gene>
    <name evidence="3" type="ORF">C5L30_000262</name>
</gene>